<evidence type="ECO:0000256" key="8">
    <source>
        <dbReference type="ARBA" id="ARBA00022967"/>
    </source>
</evidence>
<dbReference type="FunFam" id="2.40.30.20:FF:000001">
    <property type="entry name" value="ATP synthase subunit alpha"/>
    <property type="match status" value="1"/>
</dbReference>
<feature type="binding site" evidence="14">
    <location>
        <begin position="171"/>
        <end position="178"/>
    </location>
    <ligand>
        <name>ATP</name>
        <dbReference type="ChEBI" id="CHEBI:30616"/>
    </ligand>
</feature>
<dbReference type="Pfam" id="PF00006">
    <property type="entry name" value="ATP-synt_ab"/>
    <property type="match status" value="1"/>
</dbReference>
<comment type="catalytic activity">
    <reaction evidence="14">
        <text>ATP + H2O + 4 H(+)(in) = ADP + phosphate + 5 H(+)(out)</text>
        <dbReference type="Rhea" id="RHEA:57720"/>
        <dbReference type="ChEBI" id="CHEBI:15377"/>
        <dbReference type="ChEBI" id="CHEBI:15378"/>
        <dbReference type="ChEBI" id="CHEBI:30616"/>
        <dbReference type="ChEBI" id="CHEBI:43474"/>
        <dbReference type="ChEBI" id="CHEBI:456216"/>
        <dbReference type="EC" id="7.1.2.2"/>
    </reaction>
</comment>
<dbReference type="InterPro" id="IPR027417">
    <property type="entry name" value="P-loop_NTPase"/>
</dbReference>
<dbReference type="InterPro" id="IPR023366">
    <property type="entry name" value="ATP_synth_asu-like_sf"/>
</dbReference>
<dbReference type="Gene3D" id="2.40.30.20">
    <property type="match status" value="1"/>
</dbReference>
<dbReference type="EC" id="7.1.2.2" evidence="14"/>
<keyword evidence="6 14" id="KW-0375">Hydrogen ion transport</keyword>
<dbReference type="PIRSF" id="PIRSF039088">
    <property type="entry name" value="F_ATPase_subunit_alpha"/>
    <property type="match status" value="1"/>
</dbReference>
<evidence type="ECO:0000259" key="15">
    <source>
        <dbReference type="Pfam" id="PF00006"/>
    </source>
</evidence>
<dbReference type="GO" id="GO:0045259">
    <property type="term" value="C:proton-transporting ATP synthase complex"/>
    <property type="evidence" value="ECO:0007669"/>
    <property type="project" value="UniProtKB-KW"/>
</dbReference>
<name>A0A6I3LAY9_9FLAO</name>
<evidence type="ECO:0000256" key="9">
    <source>
        <dbReference type="ARBA" id="ARBA00023065"/>
    </source>
</evidence>
<dbReference type="InterPro" id="IPR020003">
    <property type="entry name" value="ATPase_a/bsu_AS"/>
</dbReference>
<feature type="site" description="Required for activity" evidence="14">
    <location>
        <position position="387"/>
    </location>
</feature>
<evidence type="ECO:0000259" key="17">
    <source>
        <dbReference type="Pfam" id="PF02874"/>
    </source>
</evidence>
<comment type="subcellular location">
    <subcellularLocation>
        <location evidence="14">Cell membrane</location>
        <topology evidence="14">Peripheral membrane protein</topology>
    </subcellularLocation>
    <subcellularLocation>
        <location evidence="2">Membrane</location>
        <topology evidence="2">Peripheral membrane protein</topology>
    </subcellularLocation>
</comment>
<dbReference type="CDD" id="cd18116">
    <property type="entry name" value="ATP-synt_F1_alpha_N"/>
    <property type="match status" value="1"/>
</dbReference>
<organism evidence="18 19">
    <name type="scientific">Myroides albus</name>
    <dbReference type="NCBI Taxonomy" id="2562892"/>
    <lineage>
        <taxon>Bacteria</taxon>
        <taxon>Pseudomonadati</taxon>
        <taxon>Bacteroidota</taxon>
        <taxon>Flavobacteriia</taxon>
        <taxon>Flavobacteriales</taxon>
        <taxon>Flavobacteriaceae</taxon>
        <taxon>Myroides</taxon>
    </lineage>
</organism>
<dbReference type="InterPro" id="IPR038376">
    <property type="entry name" value="ATP_synth_asu_C_sf"/>
</dbReference>
<keyword evidence="7 14" id="KW-0067">ATP-binding</keyword>
<dbReference type="GO" id="GO:0005524">
    <property type="term" value="F:ATP binding"/>
    <property type="evidence" value="ECO:0007669"/>
    <property type="project" value="UniProtKB-UniRule"/>
</dbReference>
<dbReference type="SUPFAM" id="SSF52540">
    <property type="entry name" value="P-loop containing nucleoside triphosphate hydrolases"/>
    <property type="match status" value="1"/>
</dbReference>
<reference evidence="18 19" key="1">
    <citation type="submission" date="2019-11" db="EMBL/GenBank/DDBJ databases">
        <title>Genome of Strain BIT-d1.</title>
        <authorList>
            <person name="Yang Y."/>
        </authorList>
    </citation>
    <scope>NUCLEOTIDE SEQUENCE [LARGE SCALE GENOMIC DNA]</scope>
    <source>
        <strain evidence="18 19">BIT-d1</strain>
    </source>
</reference>
<dbReference type="EMBL" id="WMJX01000001">
    <property type="protein sequence ID" value="MTG96599.1"/>
    <property type="molecule type" value="Genomic_DNA"/>
</dbReference>
<comment type="subunit">
    <text evidence="13">F-type ATPases have 2 components, CF(1) - the catalytic core - and CF(0) - the membrane proton channel. CF(1) has five subunits: alpha(3), beta(3), gamma(1), delta(1), epsilon(1). CF(0) has four main subunits: a(1), b(1), b'(1) and c(9-12).</text>
</comment>
<keyword evidence="12 14" id="KW-0066">ATP synthesis</keyword>
<keyword evidence="19" id="KW-1185">Reference proteome</keyword>
<evidence type="ECO:0000256" key="14">
    <source>
        <dbReference type="HAMAP-Rule" id="MF_01346"/>
    </source>
</evidence>
<dbReference type="GO" id="GO:0046933">
    <property type="term" value="F:proton-transporting ATP synthase activity, rotational mechanism"/>
    <property type="evidence" value="ECO:0007669"/>
    <property type="project" value="UniProtKB-UniRule"/>
</dbReference>
<keyword evidence="14" id="KW-1003">Cell membrane</keyword>
<dbReference type="InterPro" id="IPR000793">
    <property type="entry name" value="ATP_synth_asu_C"/>
</dbReference>
<dbReference type="CDD" id="cd01132">
    <property type="entry name" value="F1-ATPase_alpha_CD"/>
    <property type="match status" value="1"/>
</dbReference>
<keyword evidence="5 14" id="KW-0547">Nucleotide-binding</keyword>
<evidence type="ECO:0000256" key="2">
    <source>
        <dbReference type="ARBA" id="ARBA00004170"/>
    </source>
</evidence>
<dbReference type="InterPro" id="IPR005294">
    <property type="entry name" value="ATP_synth_F1_asu"/>
</dbReference>
<dbReference type="OrthoDB" id="9803053at2"/>
<sequence>MAEIKPAEISAILKKQLSGFSSEASLEEVGTILEVGDGVARVYGLTNAEYGELVVLDNGLEAMVQNLEEDNVGIVLLGSAVGVKEGATVKRTGRIASLKVGEKMVGRVVNTLGLPIDGKGPIEGDLFEMPLERKAPGVIYRQPVTEPLQTGIKSVDAMIPIGRGQRELVIGDRQTGKTTVCIDTILNQKEFYDAGQPVYCIYVAIGQKASTVAGIAKTLQDKGAMDYSIIVAANASDPAPMQVYAAMAGAAIGEYFRDTGRPALIIYDDLSKQAVAYREMSLILRRPPGREAYPGDVFYLHSRLLERAARVIGDDDIAKNMNDLPESLRPFVKGGGSLTALPIIETQAGDVSAYIPTNVISITDGQIFLESDLFNSGVRPAINVGISVSRVGGSAQIKSMKKVAGTLKLDQAQFRELEAFAKFGSDLDAATMNVISKGQRNVEILKQAVNDPYKVEDQVAIIYAGSKNLLRNVPVEKVKEFEREYLDALNSRHKDTLNQLKAGKFTDELTAVLEKVAKEVAAKY</sequence>
<evidence type="ECO:0000313" key="19">
    <source>
        <dbReference type="Proteomes" id="UP000438760"/>
    </source>
</evidence>
<evidence type="ECO:0000256" key="4">
    <source>
        <dbReference type="ARBA" id="ARBA00022448"/>
    </source>
</evidence>
<dbReference type="FunFam" id="3.40.50.300:FF:000002">
    <property type="entry name" value="ATP synthase subunit alpha"/>
    <property type="match status" value="1"/>
</dbReference>
<keyword evidence="11 14" id="KW-0139">CF(1)</keyword>
<evidence type="ECO:0000256" key="5">
    <source>
        <dbReference type="ARBA" id="ARBA00022741"/>
    </source>
</evidence>
<dbReference type="GO" id="GO:0005886">
    <property type="term" value="C:plasma membrane"/>
    <property type="evidence" value="ECO:0007669"/>
    <property type="project" value="UniProtKB-SubCell"/>
</dbReference>
<accession>A0A6I3LAY9</accession>
<dbReference type="InterPro" id="IPR004100">
    <property type="entry name" value="ATPase_F1/V1/A1_a/bsu_N"/>
</dbReference>
<dbReference type="PANTHER" id="PTHR48082:SF2">
    <property type="entry name" value="ATP SYNTHASE SUBUNIT ALPHA, MITOCHONDRIAL"/>
    <property type="match status" value="1"/>
</dbReference>
<dbReference type="NCBIfam" id="TIGR00962">
    <property type="entry name" value="atpA"/>
    <property type="match status" value="1"/>
</dbReference>
<evidence type="ECO:0000256" key="10">
    <source>
        <dbReference type="ARBA" id="ARBA00023136"/>
    </source>
</evidence>
<evidence type="ECO:0000256" key="12">
    <source>
        <dbReference type="ARBA" id="ARBA00023310"/>
    </source>
</evidence>
<evidence type="ECO:0000313" key="18">
    <source>
        <dbReference type="EMBL" id="MTG96599.1"/>
    </source>
</evidence>
<evidence type="ECO:0000256" key="11">
    <source>
        <dbReference type="ARBA" id="ARBA00023196"/>
    </source>
</evidence>
<dbReference type="RefSeq" id="WP_155090650.1">
    <property type="nucleotide sequence ID" value="NZ_CP102754.1"/>
</dbReference>
<evidence type="ECO:0000256" key="13">
    <source>
        <dbReference type="ARBA" id="ARBA00026013"/>
    </source>
</evidence>
<dbReference type="SUPFAM" id="SSF50615">
    <property type="entry name" value="N-terminal domain of alpha and beta subunits of F1 ATP synthase"/>
    <property type="match status" value="1"/>
</dbReference>
<dbReference type="Pfam" id="PF00306">
    <property type="entry name" value="ATP-synt_ab_C"/>
    <property type="match status" value="1"/>
</dbReference>
<evidence type="ECO:0000256" key="7">
    <source>
        <dbReference type="ARBA" id="ARBA00022840"/>
    </source>
</evidence>
<dbReference type="Proteomes" id="UP000438760">
    <property type="component" value="Unassembled WGS sequence"/>
</dbReference>
<dbReference type="PROSITE" id="PS00152">
    <property type="entry name" value="ATPASE_ALPHA_BETA"/>
    <property type="match status" value="1"/>
</dbReference>
<dbReference type="SUPFAM" id="SSF47917">
    <property type="entry name" value="C-terminal domain of alpha and beta subunits of F1 ATP synthase"/>
    <property type="match status" value="1"/>
</dbReference>
<keyword evidence="10 14" id="KW-0472">Membrane</keyword>
<protein>
    <recommendedName>
        <fullName evidence="14">ATP synthase subunit alpha</fullName>
        <ecNumber evidence="14">7.1.2.2</ecNumber>
    </recommendedName>
    <alternativeName>
        <fullName evidence="14">ATP synthase F1 sector subunit alpha</fullName>
    </alternativeName>
    <alternativeName>
        <fullName evidence="14">F-ATPase subunit alpha</fullName>
    </alternativeName>
</protein>
<dbReference type="InterPro" id="IPR000194">
    <property type="entry name" value="ATPase_F1/V1/A1_a/bsu_nucl-bd"/>
</dbReference>
<dbReference type="Gene3D" id="3.40.50.300">
    <property type="entry name" value="P-loop containing nucleotide triphosphate hydrolases"/>
    <property type="match status" value="1"/>
</dbReference>
<dbReference type="Gene3D" id="1.20.150.20">
    <property type="entry name" value="ATP synthase alpha/beta chain, C-terminal domain"/>
    <property type="match status" value="1"/>
</dbReference>
<dbReference type="GO" id="GO:0043531">
    <property type="term" value="F:ADP binding"/>
    <property type="evidence" value="ECO:0007669"/>
    <property type="project" value="TreeGrafter"/>
</dbReference>
<feature type="domain" description="ATPase F1/V1/A1 complex alpha/beta subunit N-terminal" evidence="17">
    <location>
        <begin position="27"/>
        <end position="93"/>
    </location>
</feature>
<keyword evidence="8 14" id="KW-1278">Translocase</keyword>
<dbReference type="InterPro" id="IPR036121">
    <property type="entry name" value="ATPase_F1/V1/A1_a/bsu_N_sf"/>
</dbReference>
<dbReference type="Pfam" id="PF02874">
    <property type="entry name" value="ATP-synt_ab_N"/>
    <property type="match status" value="1"/>
</dbReference>
<dbReference type="FunFam" id="1.20.150.20:FF:000001">
    <property type="entry name" value="ATP synthase subunit alpha"/>
    <property type="match status" value="1"/>
</dbReference>
<evidence type="ECO:0000259" key="16">
    <source>
        <dbReference type="Pfam" id="PF00306"/>
    </source>
</evidence>
<evidence type="ECO:0000256" key="1">
    <source>
        <dbReference type="ARBA" id="ARBA00003784"/>
    </source>
</evidence>
<dbReference type="NCBIfam" id="NF009884">
    <property type="entry name" value="PRK13343.1"/>
    <property type="match status" value="1"/>
</dbReference>
<feature type="domain" description="ATPase F1/V1/A1 complex alpha/beta subunit nucleotide-binding" evidence="15">
    <location>
        <begin position="151"/>
        <end position="389"/>
    </location>
</feature>
<dbReference type="HAMAP" id="MF_01346">
    <property type="entry name" value="ATP_synth_alpha_bact"/>
    <property type="match status" value="1"/>
</dbReference>
<dbReference type="AlphaFoldDB" id="A0A6I3LAY9"/>
<dbReference type="PANTHER" id="PTHR48082">
    <property type="entry name" value="ATP SYNTHASE SUBUNIT ALPHA, MITOCHONDRIAL"/>
    <property type="match status" value="1"/>
</dbReference>
<gene>
    <name evidence="14" type="primary">atpA</name>
    <name evidence="18" type="ORF">GJV76_00325</name>
</gene>
<comment type="similarity">
    <text evidence="3 14">Belongs to the ATPase alpha/beta chains family.</text>
</comment>
<feature type="domain" description="ATP synthase alpha subunit C-terminal" evidence="16">
    <location>
        <begin position="396"/>
        <end position="519"/>
    </location>
</feature>
<dbReference type="InterPro" id="IPR033732">
    <property type="entry name" value="ATP_synth_F1_a_nt-bd_dom"/>
</dbReference>
<keyword evidence="9 14" id="KW-0406">Ion transport</keyword>
<keyword evidence="4 14" id="KW-0813">Transport</keyword>
<comment type="caution">
    <text evidence="18">The sequence shown here is derived from an EMBL/GenBank/DDBJ whole genome shotgun (WGS) entry which is preliminary data.</text>
</comment>
<evidence type="ECO:0000256" key="6">
    <source>
        <dbReference type="ARBA" id="ARBA00022781"/>
    </source>
</evidence>
<proteinExistence type="inferred from homology"/>
<evidence type="ECO:0000256" key="3">
    <source>
        <dbReference type="ARBA" id="ARBA00008936"/>
    </source>
</evidence>
<dbReference type="CDD" id="cd18113">
    <property type="entry name" value="ATP-synt_F1_alpha_C"/>
    <property type="match status" value="1"/>
</dbReference>
<comment type="function">
    <text evidence="1 14">Produces ATP from ADP in the presence of a proton gradient across the membrane. The alpha chain is a regulatory subunit.</text>
</comment>